<dbReference type="AlphaFoldDB" id="A0A699H9T9"/>
<sequence>MVLPKNQDNSPRSVLENEMFEISSNESGFDTDDHLNDEEANNENVVVPQAPNEEMITRINNSGIPPSLIREDGI</sequence>
<proteinExistence type="predicted"/>
<protein>
    <submittedName>
        <fullName evidence="2">Uncharacterized protein</fullName>
    </submittedName>
</protein>
<accession>A0A699H9T9</accession>
<evidence type="ECO:0000256" key="1">
    <source>
        <dbReference type="SAM" id="MobiDB-lite"/>
    </source>
</evidence>
<gene>
    <name evidence="2" type="ORF">Tci_358892</name>
</gene>
<reference evidence="2" key="1">
    <citation type="journal article" date="2019" name="Sci. Rep.">
        <title>Draft genome of Tanacetum cinerariifolium, the natural source of mosquito coil.</title>
        <authorList>
            <person name="Yamashiro T."/>
            <person name="Shiraishi A."/>
            <person name="Satake H."/>
            <person name="Nakayama K."/>
        </authorList>
    </citation>
    <scope>NUCLEOTIDE SEQUENCE</scope>
</reference>
<organism evidence="2">
    <name type="scientific">Tanacetum cinerariifolium</name>
    <name type="common">Dalmatian daisy</name>
    <name type="synonym">Chrysanthemum cinerariifolium</name>
    <dbReference type="NCBI Taxonomy" id="118510"/>
    <lineage>
        <taxon>Eukaryota</taxon>
        <taxon>Viridiplantae</taxon>
        <taxon>Streptophyta</taxon>
        <taxon>Embryophyta</taxon>
        <taxon>Tracheophyta</taxon>
        <taxon>Spermatophyta</taxon>
        <taxon>Magnoliopsida</taxon>
        <taxon>eudicotyledons</taxon>
        <taxon>Gunneridae</taxon>
        <taxon>Pentapetalae</taxon>
        <taxon>asterids</taxon>
        <taxon>campanulids</taxon>
        <taxon>Asterales</taxon>
        <taxon>Asteraceae</taxon>
        <taxon>Asteroideae</taxon>
        <taxon>Anthemideae</taxon>
        <taxon>Anthemidinae</taxon>
        <taxon>Tanacetum</taxon>
    </lineage>
</organism>
<dbReference type="EMBL" id="BKCJ010135560">
    <property type="protein sequence ID" value="GEX86917.1"/>
    <property type="molecule type" value="Genomic_DNA"/>
</dbReference>
<evidence type="ECO:0000313" key="2">
    <source>
        <dbReference type="EMBL" id="GEX86917.1"/>
    </source>
</evidence>
<comment type="caution">
    <text evidence="2">The sequence shown here is derived from an EMBL/GenBank/DDBJ whole genome shotgun (WGS) entry which is preliminary data.</text>
</comment>
<feature type="region of interest" description="Disordered" evidence="1">
    <location>
        <begin position="21"/>
        <end position="40"/>
    </location>
</feature>
<name>A0A699H9T9_TANCI</name>